<dbReference type="CDD" id="cd01283">
    <property type="entry name" value="cytidine_deaminase"/>
    <property type="match status" value="1"/>
</dbReference>
<dbReference type="InterPro" id="IPR002125">
    <property type="entry name" value="CMP_dCMP_dom"/>
</dbReference>
<comment type="subunit">
    <text evidence="2">Homodimer.</text>
</comment>
<comment type="cofactor">
    <cofactor evidence="8">
        <name>Zn(2+)</name>
        <dbReference type="ChEBI" id="CHEBI:29105"/>
    </cofactor>
    <text evidence="8">Binds 1 zinc ion.</text>
</comment>
<sequence length="285" mass="31184">MGEHLEFVLVGVSSKPSDLSKLIDRKVSLGLAQTSRKYAGAAGLGSSGVVYLGVNVEFPGLSLDYSIHAEQFVVANLALHSEKRLLFLAMSHDGSTCDAPCHRCRNLLQETRDPETKIVIKNPSRKYHGYVELVSLLEPRFVLGDTSLLHEPKHNGLTLLEPEICQDSDACSHLKCRALAAANKSCAPYSDCPSGVALKDRDGKVYRGWYMESGACEASLMPIQTAVVDFVVSCAGRQMFDNIVEAVLVEKKDARVSQVETTKTILKALVGHPNCVLKVFHFRKP</sequence>
<feature type="domain" description="CMP/dCMP-type deaminase" evidence="9">
    <location>
        <begin position="14"/>
        <end position="140"/>
    </location>
</feature>
<evidence type="ECO:0000313" key="10">
    <source>
        <dbReference type="EMBL" id="CAA7023157.1"/>
    </source>
</evidence>
<organism evidence="10 11">
    <name type="scientific">Microthlaspi erraticum</name>
    <dbReference type="NCBI Taxonomy" id="1685480"/>
    <lineage>
        <taxon>Eukaryota</taxon>
        <taxon>Viridiplantae</taxon>
        <taxon>Streptophyta</taxon>
        <taxon>Embryophyta</taxon>
        <taxon>Tracheophyta</taxon>
        <taxon>Spermatophyta</taxon>
        <taxon>Magnoliopsida</taxon>
        <taxon>eudicotyledons</taxon>
        <taxon>Gunneridae</taxon>
        <taxon>Pentapetalae</taxon>
        <taxon>rosids</taxon>
        <taxon>malvids</taxon>
        <taxon>Brassicales</taxon>
        <taxon>Brassicaceae</taxon>
        <taxon>Coluteocarpeae</taxon>
        <taxon>Microthlaspi</taxon>
    </lineage>
</organism>
<dbReference type="SUPFAM" id="SSF53927">
    <property type="entry name" value="Cytidine deaminase-like"/>
    <property type="match status" value="2"/>
</dbReference>
<dbReference type="NCBIfam" id="TIGR01355">
    <property type="entry name" value="cyt_deam_dimer"/>
    <property type="match status" value="1"/>
</dbReference>
<evidence type="ECO:0000256" key="5">
    <source>
        <dbReference type="ARBA" id="ARBA00022833"/>
    </source>
</evidence>
<dbReference type="InterPro" id="IPR016193">
    <property type="entry name" value="Cytidine_deaminase-like"/>
</dbReference>
<keyword evidence="5 8" id="KW-0862">Zinc</keyword>
<accession>A0A6D2I110</accession>
<name>A0A6D2I110_9BRAS</name>
<dbReference type="Proteomes" id="UP000467841">
    <property type="component" value="Unassembled WGS sequence"/>
</dbReference>
<dbReference type="Pfam" id="PF00383">
    <property type="entry name" value="dCMP_cyt_deam_1"/>
    <property type="match status" value="1"/>
</dbReference>
<feature type="domain" description="CMP/dCMP-type deaminase" evidence="9">
    <location>
        <begin position="169"/>
        <end position="285"/>
    </location>
</feature>
<dbReference type="GO" id="GO:0042803">
    <property type="term" value="F:protein homodimerization activity"/>
    <property type="evidence" value="ECO:0007669"/>
    <property type="project" value="UniProtKB-ARBA"/>
</dbReference>
<proteinExistence type="inferred from homology"/>
<dbReference type="PANTHER" id="PTHR11644">
    <property type="entry name" value="CYTIDINE DEAMINASE"/>
    <property type="match status" value="1"/>
</dbReference>
<dbReference type="Gene3D" id="3.40.140.10">
    <property type="entry name" value="Cytidine Deaminase, domain 2"/>
    <property type="match status" value="2"/>
</dbReference>
<dbReference type="PROSITE" id="PS51747">
    <property type="entry name" value="CYT_DCMP_DEAMINASES_2"/>
    <property type="match status" value="2"/>
</dbReference>
<dbReference type="AlphaFoldDB" id="A0A6D2I110"/>
<evidence type="ECO:0000313" key="11">
    <source>
        <dbReference type="Proteomes" id="UP000467841"/>
    </source>
</evidence>
<feature type="binding site" evidence="8">
    <location>
        <position position="68"/>
    </location>
    <ligand>
        <name>Zn(2+)</name>
        <dbReference type="ChEBI" id="CHEBI:29105"/>
        <note>catalytic</note>
    </ligand>
</feature>
<evidence type="ECO:0000256" key="4">
    <source>
        <dbReference type="ARBA" id="ARBA00022801"/>
    </source>
</evidence>
<comment type="similarity">
    <text evidence="1">Belongs to the cytidine and deoxycytidylate deaminase family.</text>
</comment>
<reference evidence="10" key="1">
    <citation type="submission" date="2020-01" db="EMBL/GenBank/DDBJ databases">
        <authorList>
            <person name="Mishra B."/>
        </authorList>
    </citation>
    <scope>NUCLEOTIDE SEQUENCE [LARGE SCALE GENOMIC DNA]</scope>
</reference>
<dbReference type="GO" id="GO:0004126">
    <property type="term" value="F:cytidine deaminase activity"/>
    <property type="evidence" value="ECO:0007669"/>
    <property type="project" value="UniProtKB-EC"/>
</dbReference>
<dbReference type="Pfam" id="PF08211">
    <property type="entry name" value="dCMP_cyt_deam_2"/>
    <property type="match status" value="1"/>
</dbReference>
<feature type="binding site" evidence="7">
    <location>
        <begin position="55"/>
        <end position="57"/>
    </location>
    <ligand>
        <name>substrate</name>
    </ligand>
</feature>
<comment type="caution">
    <text evidence="10">The sequence shown here is derived from an EMBL/GenBank/DDBJ whole genome shotgun (WGS) entry which is preliminary data.</text>
</comment>
<gene>
    <name evidence="10" type="ORF">MERR_LOCUS10392</name>
</gene>
<dbReference type="GO" id="GO:0005829">
    <property type="term" value="C:cytosol"/>
    <property type="evidence" value="ECO:0007669"/>
    <property type="project" value="TreeGrafter"/>
</dbReference>
<keyword evidence="3 8" id="KW-0479">Metal-binding</keyword>
<feature type="binding site" evidence="8">
    <location>
        <position position="101"/>
    </location>
    <ligand>
        <name>Zn(2+)</name>
        <dbReference type="ChEBI" id="CHEBI:29105"/>
        <note>catalytic</note>
    </ligand>
</feature>
<evidence type="ECO:0000256" key="3">
    <source>
        <dbReference type="ARBA" id="ARBA00022723"/>
    </source>
</evidence>
<feature type="active site" description="Proton donor" evidence="6">
    <location>
        <position position="70"/>
    </location>
</feature>
<dbReference type="EMBL" id="CACVBM020000776">
    <property type="protein sequence ID" value="CAA7023157.1"/>
    <property type="molecule type" value="Genomic_DNA"/>
</dbReference>
<dbReference type="InterPro" id="IPR013171">
    <property type="entry name" value="Cyd/dCyd_deaminase_Zn-bd"/>
</dbReference>
<evidence type="ECO:0000256" key="8">
    <source>
        <dbReference type="PIRSR" id="PIRSR006334-3"/>
    </source>
</evidence>
<evidence type="ECO:0000256" key="7">
    <source>
        <dbReference type="PIRSR" id="PIRSR006334-2"/>
    </source>
</evidence>
<protein>
    <recommendedName>
        <fullName evidence="9">CMP/dCMP-type deaminase domain-containing protein</fullName>
    </recommendedName>
</protein>
<evidence type="ECO:0000259" key="9">
    <source>
        <dbReference type="PROSITE" id="PS51747"/>
    </source>
</evidence>
<dbReference type="InterPro" id="IPR050202">
    <property type="entry name" value="Cyt/Deoxycyt_deaminase"/>
</dbReference>
<dbReference type="OrthoDB" id="414540at2759"/>
<dbReference type="InterPro" id="IPR016192">
    <property type="entry name" value="APOBEC/CMP_deaminase_Zn-bd"/>
</dbReference>
<dbReference type="GO" id="GO:0008270">
    <property type="term" value="F:zinc ion binding"/>
    <property type="evidence" value="ECO:0007669"/>
    <property type="project" value="InterPro"/>
</dbReference>
<feature type="binding site" evidence="8">
    <location>
        <position position="104"/>
    </location>
    <ligand>
        <name>Zn(2+)</name>
        <dbReference type="ChEBI" id="CHEBI:29105"/>
        <note>catalytic</note>
    </ligand>
</feature>
<evidence type="ECO:0000256" key="1">
    <source>
        <dbReference type="ARBA" id="ARBA00006576"/>
    </source>
</evidence>
<dbReference type="PIRSF" id="PIRSF006334">
    <property type="entry name" value="Cdd_plus_pseudo"/>
    <property type="match status" value="1"/>
</dbReference>
<dbReference type="PROSITE" id="PS00903">
    <property type="entry name" value="CYT_DCMP_DEAMINASES_1"/>
    <property type="match status" value="1"/>
</dbReference>
<dbReference type="InterPro" id="IPR006263">
    <property type="entry name" value="Cyt_deam_dimer"/>
</dbReference>
<dbReference type="GO" id="GO:0046135">
    <property type="term" value="P:pyrimidine nucleoside catabolic process"/>
    <property type="evidence" value="ECO:0007669"/>
    <property type="project" value="UniProtKB-ARBA"/>
</dbReference>
<dbReference type="PANTHER" id="PTHR11644:SF27">
    <property type="entry name" value="CYTIDINE DEAMINASE"/>
    <property type="match status" value="1"/>
</dbReference>
<keyword evidence="4" id="KW-0378">Hydrolase</keyword>
<keyword evidence="11" id="KW-1185">Reference proteome</keyword>
<evidence type="ECO:0000256" key="2">
    <source>
        <dbReference type="ARBA" id="ARBA00011738"/>
    </source>
</evidence>
<evidence type="ECO:0000256" key="6">
    <source>
        <dbReference type="PIRSR" id="PIRSR006334-1"/>
    </source>
</evidence>
<dbReference type="FunFam" id="3.40.140.10:FF:000006">
    <property type="entry name" value="Cytidine deaminase"/>
    <property type="match status" value="1"/>
</dbReference>